<keyword evidence="2" id="KW-1185">Reference proteome</keyword>
<dbReference type="PANTHER" id="PTHR32487:SF13">
    <property type="entry name" value="LOW QUALITY PROTEIN: IRIDOID SYNTHASE-LIKE"/>
    <property type="match status" value="1"/>
</dbReference>
<dbReference type="AlphaFoldDB" id="A0A5N6Q4R1"/>
<accession>A0A5N6Q4R1</accession>
<sequence>MNGDVFTWNMMWKVLCDTFGVEFVPFDEKERFDFVEFMKDKREVWDTIVEENGLYATKMEEITCVDEIYQVLKLEIQHVCSMNKSREFGFHGYENTLKMTRKMKIYVDGGHNGEEYSGNLCTNNGAAD</sequence>
<name>A0A5N6Q4R1_9ASTR</name>
<organism evidence="1 2">
    <name type="scientific">Mikania micrantha</name>
    <name type="common">bitter vine</name>
    <dbReference type="NCBI Taxonomy" id="192012"/>
    <lineage>
        <taxon>Eukaryota</taxon>
        <taxon>Viridiplantae</taxon>
        <taxon>Streptophyta</taxon>
        <taxon>Embryophyta</taxon>
        <taxon>Tracheophyta</taxon>
        <taxon>Spermatophyta</taxon>
        <taxon>Magnoliopsida</taxon>
        <taxon>eudicotyledons</taxon>
        <taxon>Gunneridae</taxon>
        <taxon>Pentapetalae</taxon>
        <taxon>asterids</taxon>
        <taxon>campanulids</taxon>
        <taxon>Asterales</taxon>
        <taxon>Asteraceae</taxon>
        <taxon>Asteroideae</taxon>
        <taxon>Heliantheae alliance</taxon>
        <taxon>Eupatorieae</taxon>
        <taxon>Mikania</taxon>
    </lineage>
</organism>
<dbReference type="PANTHER" id="PTHR32487">
    <property type="entry name" value="3-OXO-DELTA(4,5)-STEROID 5-BETA-REDUCTASE"/>
    <property type="match status" value="1"/>
</dbReference>
<evidence type="ECO:0000313" key="2">
    <source>
        <dbReference type="Proteomes" id="UP000326396"/>
    </source>
</evidence>
<dbReference type="Proteomes" id="UP000326396">
    <property type="component" value="Linkage Group LG1"/>
</dbReference>
<dbReference type="EMBL" id="SZYD01000001">
    <property type="protein sequence ID" value="KAD7479645.1"/>
    <property type="molecule type" value="Genomic_DNA"/>
</dbReference>
<gene>
    <name evidence="1" type="ORF">E3N88_02781</name>
</gene>
<comment type="caution">
    <text evidence="1">The sequence shown here is derived from an EMBL/GenBank/DDBJ whole genome shotgun (WGS) entry which is preliminary data.</text>
</comment>
<proteinExistence type="predicted"/>
<evidence type="ECO:0000313" key="1">
    <source>
        <dbReference type="EMBL" id="KAD7479645.1"/>
    </source>
</evidence>
<dbReference type="Gene3D" id="3.40.50.720">
    <property type="entry name" value="NAD(P)-binding Rossmann-like Domain"/>
    <property type="match status" value="1"/>
</dbReference>
<reference evidence="1 2" key="1">
    <citation type="submission" date="2019-05" db="EMBL/GenBank/DDBJ databases">
        <title>Mikania micrantha, genome provides insights into the molecular mechanism of rapid growth.</title>
        <authorList>
            <person name="Liu B."/>
        </authorList>
    </citation>
    <scope>NUCLEOTIDE SEQUENCE [LARGE SCALE GENOMIC DNA]</scope>
    <source>
        <strain evidence="1">NLD-2019</strain>
        <tissue evidence="1">Leaf</tissue>
    </source>
</reference>
<protein>
    <submittedName>
        <fullName evidence="1">Uncharacterized protein</fullName>
    </submittedName>
</protein>
<dbReference type="OrthoDB" id="1731983at2759"/>